<keyword evidence="2" id="KW-1185">Reference proteome</keyword>
<dbReference type="AlphaFoldDB" id="A0A1G5RFS0"/>
<evidence type="ECO:0000313" key="1">
    <source>
        <dbReference type="EMBL" id="SCZ72972.1"/>
    </source>
</evidence>
<dbReference type="Proteomes" id="UP000183223">
    <property type="component" value="Unassembled WGS sequence"/>
</dbReference>
<dbReference type="EMBL" id="FMWJ01000033">
    <property type="protein sequence ID" value="SCZ72972.1"/>
    <property type="molecule type" value="Genomic_DNA"/>
</dbReference>
<accession>A0A1G5RFS0</accession>
<sequence>MRNALDKIDLKQSKEAISKQVANIQNIAKKGMADGRSKDMHNTKIFVKDINQIGRKRVFYRWSEILG</sequence>
<proteinExistence type="predicted"/>
<dbReference type="GeneID" id="45657161"/>
<evidence type="ECO:0000313" key="2">
    <source>
        <dbReference type="Proteomes" id="UP000183223"/>
    </source>
</evidence>
<dbReference type="RefSeq" id="WP_049584279.1">
    <property type="nucleotide sequence ID" value="NZ_CAWQXX010000037.1"/>
</dbReference>
<reference evidence="2" key="1">
    <citation type="submission" date="2016-10" db="EMBL/GenBank/DDBJ databases">
        <authorList>
            <person name="Varghese N."/>
            <person name="Submissions S."/>
        </authorList>
    </citation>
    <scope>NUCLEOTIDE SEQUENCE [LARGE SCALE GENOMIC DNA]</scope>
    <source>
        <strain evidence="2">ATCC 29999</strain>
    </source>
</reference>
<protein>
    <submittedName>
        <fullName evidence="1">Uncharacterized protein</fullName>
    </submittedName>
</protein>
<organism evidence="1 2">
    <name type="scientific">Photorhabdus luminescens</name>
    <name type="common">Xenorhabdus luminescens</name>
    <dbReference type="NCBI Taxonomy" id="29488"/>
    <lineage>
        <taxon>Bacteria</taxon>
        <taxon>Pseudomonadati</taxon>
        <taxon>Pseudomonadota</taxon>
        <taxon>Gammaproteobacteria</taxon>
        <taxon>Enterobacterales</taxon>
        <taxon>Morganellaceae</taxon>
        <taxon>Photorhabdus</taxon>
    </lineage>
</organism>
<name>A0A1G5RFS0_PHOLU</name>
<gene>
    <name evidence="1" type="ORF">SAMN02982990_04162</name>
</gene>